<feature type="compositionally biased region" description="Low complexity" evidence="1">
    <location>
        <begin position="49"/>
        <end position="73"/>
    </location>
</feature>
<organism evidence="2 3">
    <name type="scientific">Blastococcus carthaginiensis</name>
    <dbReference type="NCBI Taxonomy" id="3050034"/>
    <lineage>
        <taxon>Bacteria</taxon>
        <taxon>Bacillati</taxon>
        <taxon>Actinomycetota</taxon>
        <taxon>Actinomycetes</taxon>
        <taxon>Geodermatophilales</taxon>
        <taxon>Geodermatophilaceae</taxon>
        <taxon>Blastococcus</taxon>
    </lineage>
</organism>
<dbReference type="InterPro" id="IPR025358">
    <property type="entry name" value="DUF4262"/>
</dbReference>
<keyword evidence="3" id="KW-1185">Reference proteome</keyword>
<dbReference type="Proteomes" id="UP001233673">
    <property type="component" value="Unassembled WGS sequence"/>
</dbReference>
<feature type="region of interest" description="Disordered" evidence="1">
    <location>
        <begin position="1"/>
        <end position="78"/>
    </location>
</feature>
<evidence type="ECO:0000313" key="3">
    <source>
        <dbReference type="Proteomes" id="UP001233673"/>
    </source>
</evidence>
<gene>
    <name evidence="2" type="ORF">QOZ88_10785</name>
</gene>
<feature type="region of interest" description="Disordered" evidence="1">
    <location>
        <begin position="201"/>
        <end position="227"/>
    </location>
</feature>
<protein>
    <submittedName>
        <fullName evidence="2">DUF4262 domain-containing protein</fullName>
    </submittedName>
</protein>
<dbReference type="EMBL" id="JASNFN010000011">
    <property type="protein sequence ID" value="MDP5183124.1"/>
    <property type="molecule type" value="Genomic_DNA"/>
</dbReference>
<reference evidence="3" key="1">
    <citation type="submission" date="2023-05" db="EMBL/GenBank/DDBJ databases">
        <title>Draft genome of Pseudofrankia sp. BMG5.37.</title>
        <authorList>
            <person name="Gtari M."/>
            <person name="Ghodhbane F."/>
            <person name="Sbissi I."/>
        </authorList>
    </citation>
    <scope>NUCLEOTIDE SEQUENCE [LARGE SCALE GENOMIC DNA]</scope>
    <source>
        <strain evidence="3">BMG 814</strain>
    </source>
</reference>
<proteinExistence type="predicted"/>
<comment type="caution">
    <text evidence="2">The sequence shown here is derived from an EMBL/GenBank/DDBJ whole genome shotgun (WGS) entry which is preliminary data.</text>
</comment>
<dbReference type="Pfam" id="PF14081">
    <property type="entry name" value="DUF4262"/>
    <property type="match status" value="1"/>
</dbReference>
<dbReference type="RefSeq" id="WP_305999777.1">
    <property type="nucleotide sequence ID" value="NZ_JASNFN010000011.1"/>
</dbReference>
<evidence type="ECO:0000256" key="1">
    <source>
        <dbReference type="SAM" id="MobiDB-lite"/>
    </source>
</evidence>
<evidence type="ECO:0000313" key="2">
    <source>
        <dbReference type="EMBL" id="MDP5183124.1"/>
    </source>
</evidence>
<feature type="compositionally biased region" description="Gly residues" evidence="1">
    <location>
        <begin position="36"/>
        <end position="48"/>
    </location>
</feature>
<accession>A0ABT9IC34</accession>
<name>A0ABT9IC34_9ACTN</name>
<sequence length="227" mass="23353">MRFRRKRAAKPGSGEPTGVEQAGAGTTGVEPVEGGPVEGGPVEGGPVEGGPVEAQAAEAAPVEAQAAETAPVEGEQDADQGLGGLRRVIDEFGWAVLHGGGTPGEPRYSYTVGLSAWQHPEVVVVGLPFPAAEKYLNLVGEAVRAGARFAPGTATTALTDEDSPVVFLRVEDTARLAVVEELHGTVDALQLIWPDSAGRLPWQEGHRNPPGTQPLLGPLPGDQPTGG</sequence>
<feature type="compositionally biased region" description="Low complexity" evidence="1">
    <location>
        <begin position="209"/>
        <end position="227"/>
    </location>
</feature>